<feature type="region of interest" description="Disordered" evidence="10">
    <location>
        <begin position="608"/>
        <end position="664"/>
    </location>
</feature>
<evidence type="ECO:0000313" key="12">
    <source>
        <dbReference type="EMBL" id="VEU20006.1"/>
    </source>
</evidence>
<evidence type="ECO:0000256" key="1">
    <source>
        <dbReference type="ARBA" id="ARBA00008780"/>
    </source>
</evidence>
<dbReference type="GO" id="GO:0046475">
    <property type="term" value="P:glycerophospholipid catabolic process"/>
    <property type="evidence" value="ECO:0007669"/>
    <property type="project" value="TreeGrafter"/>
</dbReference>
<feature type="domain" description="PLA2c" evidence="11">
    <location>
        <begin position="24"/>
        <end position="607"/>
    </location>
</feature>
<dbReference type="GO" id="GO:0005783">
    <property type="term" value="C:endoplasmic reticulum"/>
    <property type="evidence" value="ECO:0007669"/>
    <property type="project" value="TreeGrafter"/>
</dbReference>
<proteinExistence type="inferred from homology"/>
<evidence type="ECO:0000256" key="4">
    <source>
        <dbReference type="ARBA" id="ARBA00022801"/>
    </source>
</evidence>
<dbReference type="Proteomes" id="UP000290900">
    <property type="component" value="Unassembled WGS sequence"/>
</dbReference>
<dbReference type="STRING" id="13370.A0A448YGJ1"/>
<dbReference type="GO" id="GO:0005576">
    <property type="term" value="C:extracellular region"/>
    <property type="evidence" value="ECO:0007669"/>
    <property type="project" value="TreeGrafter"/>
</dbReference>
<keyword evidence="4 8" id="KW-0378">Hydrolase</keyword>
<protein>
    <recommendedName>
        <fullName evidence="2 9">Lysophospholipase</fullName>
        <ecNumber evidence="2 9">3.1.1.5</ecNumber>
    </recommendedName>
</protein>
<dbReference type="GO" id="GO:0005829">
    <property type="term" value="C:cytosol"/>
    <property type="evidence" value="ECO:0007669"/>
    <property type="project" value="TreeGrafter"/>
</dbReference>
<dbReference type="EMBL" id="CAACVR010000001">
    <property type="protein sequence ID" value="VEU20006.1"/>
    <property type="molecule type" value="Genomic_DNA"/>
</dbReference>
<evidence type="ECO:0000256" key="8">
    <source>
        <dbReference type="PROSITE-ProRule" id="PRU00555"/>
    </source>
</evidence>
<feature type="signal peptide" evidence="9">
    <location>
        <begin position="1"/>
        <end position="23"/>
    </location>
</feature>
<evidence type="ECO:0000313" key="13">
    <source>
        <dbReference type="Proteomes" id="UP000290900"/>
    </source>
</evidence>
<dbReference type="InParanoid" id="A0A448YGJ1"/>
<organism evidence="12 13">
    <name type="scientific">Brettanomyces naardenensis</name>
    <name type="common">Yeast</name>
    <dbReference type="NCBI Taxonomy" id="13370"/>
    <lineage>
        <taxon>Eukaryota</taxon>
        <taxon>Fungi</taxon>
        <taxon>Dikarya</taxon>
        <taxon>Ascomycota</taxon>
        <taxon>Saccharomycotina</taxon>
        <taxon>Pichiomycetes</taxon>
        <taxon>Pichiales</taxon>
        <taxon>Pichiaceae</taxon>
        <taxon>Brettanomyces</taxon>
    </lineage>
</organism>
<dbReference type="InterPro" id="IPR016035">
    <property type="entry name" value="Acyl_Trfase/lysoPLipase"/>
</dbReference>
<dbReference type="PROSITE" id="PS51210">
    <property type="entry name" value="PLA2C"/>
    <property type="match status" value="1"/>
</dbReference>
<evidence type="ECO:0000256" key="5">
    <source>
        <dbReference type="ARBA" id="ARBA00022963"/>
    </source>
</evidence>
<keyword evidence="6 8" id="KW-0443">Lipid metabolism</keyword>
<keyword evidence="13" id="KW-1185">Reference proteome</keyword>
<dbReference type="Pfam" id="PF01735">
    <property type="entry name" value="PLA2_B"/>
    <property type="match status" value="1"/>
</dbReference>
<dbReference type="GO" id="GO:0005886">
    <property type="term" value="C:plasma membrane"/>
    <property type="evidence" value="ECO:0007669"/>
    <property type="project" value="TreeGrafter"/>
</dbReference>
<dbReference type="AlphaFoldDB" id="A0A448YGJ1"/>
<dbReference type="InterPro" id="IPR002642">
    <property type="entry name" value="LysoPLipase_cat_dom"/>
</dbReference>
<keyword evidence="5 8" id="KW-0442">Lipid degradation</keyword>
<keyword evidence="3 9" id="KW-0732">Signal</keyword>
<feature type="compositionally biased region" description="Low complexity" evidence="10">
    <location>
        <begin position="626"/>
        <end position="664"/>
    </location>
</feature>
<dbReference type="OrthoDB" id="4084751at2759"/>
<dbReference type="GO" id="GO:0004623">
    <property type="term" value="F:phospholipase A2 activity"/>
    <property type="evidence" value="ECO:0007669"/>
    <property type="project" value="TreeGrafter"/>
</dbReference>
<name>A0A448YGJ1_BRENA</name>
<evidence type="ECO:0000259" key="11">
    <source>
        <dbReference type="PROSITE" id="PS51210"/>
    </source>
</evidence>
<evidence type="ECO:0000256" key="10">
    <source>
        <dbReference type="SAM" id="MobiDB-lite"/>
    </source>
</evidence>
<dbReference type="Gene3D" id="3.40.1090.10">
    <property type="entry name" value="Cytosolic phospholipase A2 catalytic domain"/>
    <property type="match status" value="1"/>
</dbReference>
<dbReference type="PANTHER" id="PTHR10728:SF33">
    <property type="entry name" value="LYSOPHOSPHOLIPASE 1-RELATED"/>
    <property type="match status" value="1"/>
</dbReference>
<evidence type="ECO:0000256" key="2">
    <source>
        <dbReference type="ARBA" id="ARBA00013274"/>
    </source>
</evidence>
<evidence type="ECO:0000256" key="9">
    <source>
        <dbReference type="RuleBase" id="RU362103"/>
    </source>
</evidence>
<evidence type="ECO:0000256" key="3">
    <source>
        <dbReference type="ARBA" id="ARBA00022729"/>
    </source>
</evidence>
<comment type="catalytic activity">
    <reaction evidence="9">
        <text>a 1-acyl-sn-glycero-3-phosphocholine + H2O = sn-glycerol 3-phosphocholine + a fatty acid + H(+)</text>
        <dbReference type="Rhea" id="RHEA:15177"/>
        <dbReference type="ChEBI" id="CHEBI:15377"/>
        <dbReference type="ChEBI" id="CHEBI:15378"/>
        <dbReference type="ChEBI" id="CHEBI:16870"/>
        <dbReference type="ChEBI" id="CHEBI:28868"/>
        <dbReference type="ChEBI" id="CHEBI:58168"/>
        <dbReference type="EC" id="3.1.1.5"/>
    </reaction>
</comment>
<dbReference type="EC" id="3.1.1.5" evidence="2 9"/>
<dbReference type="PANTHER" id="PTHR10728">
    <property type="entry name" value="CYTOSOLIC PHOSPHOLIPASE A2"/>
    <property type="match status" value="1"/>
</dbReference>
<evidence type="ECO:0000256" key="6">
    <source>
        <dbReference type="ARBA" id="ARBA00023098"/>
    </source>
</evidence>
<keyword evidence="7" id="KW-0325">Glycoprotein</keyword>
<dbReference type="SUPFAM" id="SSF52151">
    <property type="entry name" value="FabD/lysophospholipase-like"/>
    <property type="match status" value="1"/>
</dbReference>
<accession>A0A448YGJ1</accession>
<sequence>MKGLLRLTLLAGLALASYAPSEAQCPSKNVLVPPGGESEGLLRDNTLLSEKEYEWVQSRRSKATPKLIDFLNGLNLTDFQGDHYFDDYFKSNGSNESQSSINVGLSFSGGSFRALLVGAGQISALDSRTKSSGNSTALQGLLDSSVYLSALSGGSIMISSLIFQNWSSVDQIIDEQKIWNFTEPPVSTDLTFWAELLSETSPRKSEGFNITLVDLFGRILSKYMFADYEGNGIDLLWSDIQNLDAFTSQEMPFPMILATGGVNNNQSDFADNVFEISPYEFGSWSPFVGGFAEIEYLGTSFKGGKPTNSSGQCVTKFDNAGLMVAYSSDLLAGLASDLSEIADGNMTALNELTEGSGASILGNFNVSYAELSTLLSAIGANPAEVVYALVANPFYESTLPVNGSDITTNDTLKLVDGGEFNEGVPMDPFLVPAREVDVVFAYDNSGNTNESFPNGLSLISTKERWLKSFPDDNFYDIPNTTEEFIAKGLNTRPVFFGCNGTTLVTDQIEGEGADEFNYMKPLLVYVPNTNTTALSNTTSVTLTDEERDSVIRGGFEVATRLNFTLDDEFAQCAGCAILRRSMERRSIEFGEQCQRCFQRYCYSSGDEDSNDLDEEHTPTSVYGNISSSTAGSTSSASASASGSGSSGSSGSSKTATSSSSKGGAVENYPTNSFWITVIALIFWEF</sequence>
<gene>
    <name evidence="12" type="ORF">BRENAR_LOCUS741</name>
</gene>
<comment type="similarity">
    <text evidence="1 9">Belongs to the lysophospholipase family.</text>
</comment>
<reference evidence="12 13" key="1">
    <citation type="submission" date="2018-12" db="EMBL/GenBank/DDBJ databases">
        <authorList>
            <person name="Tiukova I."/>
            <person name="Dainat J."/>
        </authorList>
    </citation>
    <scope>NUCLEOTIDE SEQUENCE [LARGE SCALE GENOMIC DNA]</scope>
</reference>
<dbReference type="GO" id="GO:0004622">
    <property type="term" value="F:phosphatidylcholine lysophospholipase activity"/>
    <property type="evidence" value="ECO:0007669"/>
    <property type="project" value="UniProtKB-EC"/>
</dbReference>
<dbReference type="SMART" id="SM00022">
    <property type="entry name" value="PLAc"/>
    <property type="match status" value="1"/>
</dbReference>
<feature type="chain" id="PRO_5018823200" description="Lysophospholipase" evidence="9">
    <location>
        <begin position="24"/>
        <end position="685"/>
    </location>
</feature>
<evidence type="ECO:0000256" key="7">
    <source>
        <dbReference type="ARBA" id="ARBA00023180"/>
    </source>
</evidence>